<evidence type="ECO:0000256" key="8">
    <source>
        <dbReference type="ARBA" id="ARBA00024843"/>
    </source>
</evidence>
<dbReference type="SUPFAM" id="SSF51735">
    <property type="entry name" value="NAD(P)-binding Rossmann-fold domains"/>
    <property type="match status" value="1"/>
</dbReference>
<dbReference type="PANTHER" id="PTHR43161">
    <property type="entry name" value="SORBITOL DEHYDROGENASE"/>
    <property type="match status" value="1"/>
</dbReference>
<evidence type="ECO:0000256" key="1">
    <source>
        <dbReference type="ARBA" id="ARBA00001947"/>
    </source>
</evidence>
<evidence type="ECO:0000256" key="11">
    <source>
        <dbReference type="ARBA" id="ARBA00030139"/>
    </source>
</evidence>
<dbReference type="InterPro" id="IPR002328">
    <property type="entry name" value="ADH_Zn_CS"/>
</dbReference>
<keyword evidence="3 16" id="KW-0479">Metal-binding</keyword>
<dbReference type="InterPro" id="IPR013149">
    <property type="entry name" value="ADH-like_C"/>
</dbReference>
<dbReference type="GO" id="GO:0008270">
    <property type="term" value="F:zinc ion binding"/>
    <property type="evidence" value="ECO:0007669"/>
    <property type="project" value="InterPro"/>
</dbReference>
<comment type="caution">
    <text evidence="18">The sequence shown here is derived from an EMBL/GenBank/DDBJ whole genome shotgun (WGS) entry which is preliminary data.</text>
</comment>
<comment type="catalytic activity">
    <reaction evidence="15">
        <text>L-arabinitol + NAD(+) = L-xylulose + NADH + H(+)</text>
        <dbReference type="Rhea" id="RHEA:16381"/>
        <dbReference type="ChEBI" id="CHEBI:15378"/>
        <dbReference type="ChEBI" id="CHEBI:17399"/>
        <dbReference type="ChEBI" id="CHEBI:18403"/>
        <dbReference type="ChEBI" id="CHEBI:57540"/>
        <dbReference type="ChEBI" id="CHEBI:57945"/>
        <dbReference type="EC" id="1.1.1.12"/>
    </reaction>
</comment>
<sequence>MASKANLSCVLFGAGQVRFEDRPKPTIEDPNDVVIRISYVGVHQWVHGGTEAAKISAEAPLVMGHEASGIVESVGSAVTRLQPGDRVAIEPGVPCRQCRHCKIGRYNICNSMRFAADPPTHGTLARFYKLPQDFAYKIPDSLSLQEAVLVEPLSVAVHVARLAGISCNKTVLVQGSGTIGLLVGAVAKAFGAHSIIISDINSTKLEVARDLLDCYTFQIDTNSTSQAEATRLKEASGIKDIDIVLECTGVESSIQMGMYALAKGGTLVQVGMGKPFVNIPLFAMCDKEIEIKMSFRYGPGDYETALNLLASGHVSVKGLISSTVPFEKAAEAWELTRQGNGIKNLIQGVQD</sequence>
<comment type="pathway">
    <text evidence="12">Carbohydrate degradation; L-arabinose degradation via L-arabinitol; D-xylulose 5-phosphate from L-arabinose (fungal route): step 2/5.</text>
</comment>
<dbReference type="GO" id="GO:0019568">
    <property type="term" value="P:arabinose catabolic process"/>
    <property type="evidence" value="ECO:0007669"/>
    <property type="project" value="UniProtKB-KW"/>
</dbReference>
<dbReference type="FunFam" id="3.40.50.720:FF:000068">
    <property type="entry name" value="Sorbitol dehydrogenase"/>
    <property type="match status" value="1"/>
</dbReference>
<dbReference type="InterPro" id="IPR045306">
    <property type="entry name" value="SDH-like"/>
</dbReference>
<evidence type="ECO:0000256" key="5">
    <source>
        <dbReference type="ARBA" id="ARBA00022935"/>
    </source>
</evidence>
<evidence type="ECO:0000313" key="19">
    <source>
        <dbReference type="Proteomes" id="UP001152049"/>
    </source>
</evidence>
<dbReference type="InterPro" id="IPR036291">
    <property type="entry name" value="NAD(P)-bd_dom_sf"/>
</dbReference>
<keyword evidence="4 16" id="KW-0862">Zinc</keyword>
<keyword evidence="6" id="KW-0560">Oxidoreductase</keyword>
<dbReference type="PROSITE" id="PS00059">
    <property type="entry name" value="ADH_ZINC"/>
    <property type="match status" value="1"/>
</dbReference>
<evidence type="ECO:0000256" key="4">
    <source>
        <dbReference type="ARBA" id="ARBA00022833"/>
    </source>
</evidence>
<comment type="cofactor">
    <cofactor evidence="1 16">
        <name>Zn(2+)</name>
        <dbReference type="ChEBI" id="CHEBI:29105"/>
    </cofactor>
</comment>
<evidence type="ECO:0000313" key="18">
    <source>
        <dbReference type="EMBL" id="KAJ4251056.1"/>
    </source>
</evidence>
<evidence type="ECO:0000259" key="17">
    <source>
        <dbReference type="SMART" id="SM00829"/>
    </source>
</evidence>
<evidence type="ECO:0000256" key="3">
    <source>
        <dbReference type="ARBA" id="ARBA00022723"/>
    </source>
</evidence>
<keyword evidence="5" id="KW-0119">Carbohydrate metabolism</keyword>
<dbReference type="AlphaFoldDB" id="A0A9W8V9M0"/>
<dbReference type="OrthoDB" id="3941538at2759"/>
<keyword evidence="7" id="KW-0520">NAD</keyword>
<evidence type="ECO:0000256" key="14">
    <source>
        <dbReference type="ARBA" id="ARBA00039783"/>
    </source>
</evidence>
<evidence type="ECO:0000256" key="13">
    <source>
        <dbReference type="ARBA" id="ARBA00038954"/>
    </source>
</evidence>
<organism evidence="18 19">
    <name type="scientific">Fusarium torreyae</name>
    <dbReference type="NCBI Taxonomy" id="1237075"/>
    <lineage>
        <taxon>Eukaryota</taxon>
        <taxon>Fungi</taxon>
        <taxon>Dikarya</taxon>
        <taxon>Ascomycota</taxon>
        <taxon>Pezizomycotina</taxon>
        <taxon>Sordariomycetes</taxon>
        <taxon>Hypocreomycetidae</taxon>
        <taxon>Hypocreales</taxon>
        <taxon>Nectriaceae</taxon>
        <taxon>Fusarium</taxon>
    </lineage>
</organism>
<comment type="function">
    <text evidence="8">Xylitol dehydrogenase which catalyzes the conversion of xylitol to D-xylulose. Xylose is a major component of hemicelluloses such as xylan. Most fungi utilize D-xylose via three enzymatic reactions, xylose reductase (XR), xylitol dehydrogenase (XDH), and xylulokinase, to form xylulose 5-phosphate, which enters pentose phosphate pathway.</text>
</comment>
<comment type="pathway">
    <text evidence="9">Carbohydrate degradation; L-arabinose degradation via L-arabinitol; D-xylulose 5-phosphate from L-arabinose (fungal route): step 4/5.</text>
</comment>
<dbReference type="Gene3D" id="3.40.50.720">
    <property type="entry name" value="NAD(P)-binding Rossmann-like Domain"/>
    <property type="match status" value="1"/>
</dbReference>
<dbReference type="GO" id="GO:0046526">
    <property type="term" value="F:D-xylulose reductase activity"/>
    <property type="evidence" value="ECO:0007669"/>
    <property type="project" value="UniProtKB-EC"/>
</dbReference>
<evidence type="ECO:0000256" key="12">
    <source>
        <dbReference type="ARBA" id="ARBA00037881"/>
    </source>
</evidence>
<dbReference type="CDD" id="cd05285">
    <property type="entry name" value="sorbitol_DH"/>
    <property type="match status" value="1"/>
</dbReference>
<keyword evidence="5" id="KW-0054">Arabinose catabolism</keyword>
<dbReference type="PANTHER" id="PTHR43161:SF9">
    <property type="entry name" value="SORBITOL DEHYDROGENASE"/>
    <property type="match status" value="1"/>
</dbReference>
<dbReference type="Pfam" id="PF00107">
    <property type="entry name" value="ADH_zinc_N"/>
    <property type="match status" value="1"/>
</dbReference>
<dbReference type="Pfam" id="PF08240">
    <property type="entry name" value="ADH_N"/>
    <property type="match status" value="1"/>
</dbReference>
<dbReference type="GO" id="GO:0003939">
    <property type="term" value="F:L-iditol 2-dehydrogenase (NAD+) activity"/>
    <property type="evidence" value="ECO:0007669"/>
    <property type="project" value="TreeGrafter"/>
</dbReference>
<dbReference type="EC" id="1.1.1.12" evidence="13"/>
<dbReference type="InterPro" id="IPR020843">
    <property type="entry name" value="ER"/>
</dbReference>
<dbReference type="GO" id="GO:0006062">
    <property type="term" value="P:sorbitol catabolic process"/>
    <property type="evidence" value="ECO:0007669"/>
    <property type="project" value="TreeGrafter"/>
</dbReference>
<comment type="similarity">
    <text evidence="2 16">Belongs to the zinc-containing alcohol dehydrogenase family.</text>
</comment>
<evidence type="ECO:0000256" key="7">
    <source>
        <dbReference type="ARBA" id="ARBA00023027"/>
    </source>
</evidence>
<evidence type="ECO:0000256" key="9">
    <source>
        <dbReference type="ARBA" id="ARBA00025713"/>
    </source>
</evidence>
<feature type="domain" description="Enoyl reductase (ER)" evidence="17">
    <location>
        <begin position="13"/>
        <end position="346"/>
    </location>
</feature>
<evidence type="ECO:0000256" key="6">
    <source>
        <dbReference type="ARBA" id="ARBA00023002"/>
    </source>
</evidence>
<dbReference type="GO" id="GO:0050019">
    <property type="term" value="F:L-arabinitol 4-dehydrogenase activity"/>
    <property type="evidence" value="ECO:0007669"/>
    <property type="project" value="UniProtKB-EC"/>
</dbReference>
<reference evidence="18" key="1">
    <citation type="submission" date="2022-09" db="EMBL/GenBank/DDBJ databases">
        <title>Fusarium specimens isolated from Avocado Roots.</title>
        <authorList>
            <person name="Stajich J."/>
            <person name="Roper C."/>
            <person name="Heimlech-Rivalta G."/>
        </authorList>
    </citation>
    <scope>NUCLEOTIDE SEQUENCE</scope>
    <source>
        <strain evidence="18">CF00136</strain>
    </source>
</reference>
<evidence type="ECO:0000256" key="15">
    <source>
        <dbReference type="ARBA" id="ARBA00049317"/>
    </source>
</evidence>
<dbReference type="SMART" id="SM00829">
    <property type="entry name" value="PKS_ER"/>
    <property type="match status" value="1"/>
</dbReference>
<dbReference type="Gene3D" id="3.90.180.10">
    <property type="entry name" value="Medium-chain alcohol dehydrogenases, catalytic domain"/>
    <property type="match status" value="1"/>
</dbReference>
<dbReference type="EC" id="1.1.1.9" evidence="10"/>
<dbReference type="Proteomes" id="UP001152049">
    <property type="component" value="Unassembled WGS sequence"/>
</dbReference>
<dbReference type="SUPFAM" id="SSF50129">
    <property type="entry name" value="GroES-like"/>
    <property type="match status" value="1"/>
</dbReference>
<evidence type="ECO:0000256" key="2">
    <source>
        <dbReference type="ARBA" id="ARBA00008072"/>
    </source>
</evidence>
<protein>
    <recommendedName>
        <fullName evidence="14">L-arabinitol 4-dehydrogenase</fullName>
        <ecNumber evidence="13">1.1.1.12</ecNumber>
        <ecNumber evidence="10">1.1.1.9</ecNumber>
    </recommendedName>
    <alternativeName>
        <fullName evidence="11">Xylitol dehydrogenase A</fullName>
    </alternativeName>
</protein>
<dbReference type="EMBL" id="JAOQAZ010000029">
    <property type="protein sequence ID" value="KAJ4251056.1"/>
    <property type="molecule type" value="Genomic_DNA"/>
</dbReference>
<name>A0A9W8V9M0_9HYPO</name>
<gene>
    <name evidence="18" type="ORF">NW762_011707</name>
</gene>
<dbReference type="InterPro" id="IPR011032">
    <property type="entry name" value="GroES-like_sf"/>
</dbReference>
<evidence type="ECO:0000256" key="10">
    <source>
        <dbReference type="ARBA" id="ARBA00026119"/>
    </source>
</evidence>
<keyword evidence="19" id="KW-1185">Reference proteome</keyword>
<accession>A0A9W8V9M0</accession>
<dbReference type="InterPro" id="IPR013154">
    <property type="entry name" value="ADH-like_N"/>
</dbReference>
<evidence type="ECO:0000256" key="16">
    <source>
        <dbReference type="RuleBase" id="RU361277"/>
    </source>
</evidence>
<proteinExistence type="inferred from homology"/>